<dbReference type="HOGENOM" id="CLU_089932_0_0_4"/>
<dbReference type="EMBL" id="CP002159">
    <property type="protein sequence ID" value="ADL56247.1"/>
    <property type="molecule type" value="Genomic_DNA"/>
</dbReference>
<evidence type="ECO:0000313" key="2">
    <source>
        <dbReference type="EMBL" id="ADL56247.1"/>
    </source>
</evidence>
<organism evidence="2 3">
    <name type="scientific">Gallionella capsiferriformans (strain ES-2)</name>
    <name type="common">Gallionella ferruginea capsiferriformans (strain ES-2)</name>
    <dbReference type="NCBI Taxonomy" id="395494"/>
    <lineage>
        <taxon>Bacteria</taxon>
        <taxon>Pseudomonadati</taxon>
        <taxon>Pseudomonadota</taxon>
        <taxon>Betaproteobacteria</taxon>
        <taxon>Nitrosomonadales</taxon>
        <taxon>Gallionellaceae</taxon>
        <taxon>Gallionella</taxon>
    </lineage>
</organism>
<dbReference type="RefSeq" id="WP_013294170.1">
    <property type="nucleotide sequence ID" value="NC_014394.1"/>
</dbReference>
<keyword evidence="3" id="KW-1185">Reference proteome</keyword>
<name>D9SIT4_GALCS</name>
<keyword evidence="2" id="KW-0347">Helicase</keyword>
<evidence type="ECO:0000313" key="3">
    <source>
        <dbReference type="Proteomes" id="UP000001235"/>
    </source>
</evidence>
<accession>D9SIT4</accession>
<dbReference type="eggNOG" id="ENOG502ZCF6">
    <property type="taxonomic scope" value="Bacteria"/>
</dbReference>
<keyword evidence="2" id="KW-0067">ATP-binding</keyword>
<keyword evidence="2" id="KW-0378">Hydrolase</keyword>
<keyword evidence="1" id="KW-0732">Signal</keyword>
<gene>
    <name evidence="2" type="ordered locus">Galf_2243</name>
</gene>
<evidence type="ECO:0000256" key="1">
    <source>
        <dbReference type="SAM" id="SignalP"/>
    </source>
</evidence>
<reference evidence="2 3" key="1">
    <citation type="submission" date="2010-08" db="EMBL/GenBank/DDBJ databases">
        <title>Complete sequence of Gallionella capsiferriformans ES-2.</title>
        <authorList>
            <consortium name="US DOE Joint Genome Institute"/>
            <person name="Lucas S."/>
            <person name="Copeland A."/>
            <person name="Lapidus A."/>
            <person name="Cheng J.-F."/>
            <person name="Bruce D."/>
            <person name="Goodwin L."/>
            <person name="Pitluck S."/>
            <person name="Chertkov O."/>
            <person name="Davenport K.W."/>
            <person name="Detter J.C."/>
            <person name="Han C."/>
            <person name="Tapia R."/>
            <person name="Land M."/>
            <person name="Hauser L."/>
            <person name="Chang Y.-J."/>
            <person name="Jeffries C."/>
            <person name="Kyrpides N."/>
            <person name="Ivanova N."/>
            <person name="Mikhailova N."/>
            <person name="Shelobolina E.S."/>
            <person name="Picardal F."/>
            <person name="Roden E."/>
            <person name="Emerson D."/>
            <person name="Woyke T."/>
        </authorList>
    </citation>
    <scope>NUCLEOTIDE SEQUENCE [LARGE SCALE GENOMIC DNA]</scope>
    <source>
        <strain evidence="2 3">ES-2</strain>
    </source>
</reference>
<dbReference type="KEGG" id="gca:Galf_2243"/>
<protein>
    <submittedName>
        <fullName evidence="2">Nucleic acid binding, OB-fold, tRNA/helicase-type</fullName>
    </submittedName>
</protein>
<dbReference type="STRING" id="395494.Galf_2243"/>
<proteinExistence type="predicted"/>
<dbReference type="GO" id="GO:0004386">
    <property type="term" value="F:helicase activity"/>
    <property type="evidence" value="ECO:0007669"/>
    <property type="project" value="UniProtKB-KW"/>
</dbReference>
<dbReference type="AlphaFoldDB" id="D9SIT4"/>
<dbReference type="Proteomes" id="UP000001235">
    <property type="component" value="Chromosome"/>
</dbReference>
<sequence precursor="true">MKTLLSIAMLCFSTLVFAGDAPAGLSVVKGEVLEVQEVESYTYLRLKTSEGETWAAVGKAPVVKGAQVVIENAMTMNDFESKSLKKNFKTIIFGTLGGAAGAAHAAKPADVGDVKVSRATGANAYTVLEIVTKAKALKDKPVVVHGKIVKYNAGIMGKNWVHLRDGTGSEGSNDILVTTQSQAKVGDVVTVKGVVRNDKDFGAGYSYKVLIEEATLQK</sequence>
<keyword evidence="2" id="KW-0547">Nucleotide-binding</keyword>
<dbReference type="OrthoDB" id="1118190at2"/>
<feature type="chain" id="PRO_5003128129" evidence="1">
    <location>
        <begin position="19"/>
        <end position="218"/>
    </location>
</feature>
<feature type="signal peptide" evidence="1">
    <location>
        <begin position="1"/>
        <end position="18"/>
    </location>
</feature>